<dbReference type="STRING" id="6337.A0A0V0YHV2"/>
<feature type="domain" description="Protein kinase" evidence="11">
    <location>
        <begin position="515"/>
        <end position="830"/>
    </location>
</feature>
<feature type="compositionally biased region" description="Basic residues" evidence="9">
    <location>
        <begin position="59"/>
        <end position="78"/>
    </location>
</feature>
<dbReference type="GO" id="GO:0005634">
    <property type="term" value="C:nucleus"/>
    <property type="evidence" value="ECO:0007669"/>
    <property type="project" value="TreeGrafter"/>
</dbReference>
<feature type="compositionally biased region" description="Basic and acidic residues" evidence="9">
    <location>
        <begin position="292"/>
        <end position="303"/>
    </location>
</feature>
<keyword evidence="4" id="KW-0547">Nucleotide-binding</keyword>
<dbReference type="InterPro" id="IPR024604">
    <property type="entry name" value="GSG2_C"/>
</dbReference>
<dbReference type="PROSITE" id="PS50011">
    <property type="entry name" value="PROTEIN_KINASE_DOM"/>
    <property type="match status" value="1"/>
</dbReference>
<comment type="caution">
    <text evidence="12">The sequence shown here is derived from an EMBL/GenBank/DDBJ whole genome shotgun (WGS) entry which is preliminary data.</text>
</comment>
<gene>
    <name evidence="12" type="primary">GSG2</name>
    <name evidence="12" type="ORF">T4E_2150</name>
</gene>
<evidence type="ECO:0000256" key="7">
    <source>
        <dbReference type="ARBA" id="ARBA00047899"/>
    </source>
</evidence>
<evidence type="ECO:0000256" key="9">
    <source>
        <dbReference type="SAM" id="MobiDB-lite"/>
    </source>
</evidence>
<dbReference type="SMART" id="SM01331">
    <property type="entry name" value="DUF3635"/>
    <property type="match status" value="1"/>
</dbReference>
<proteinExistence type="predicted"/>
<dbReference type="GO" id="GO:0035556">
    <property type="term" value="P:intracellular signal transduction"/>
    <property type="evidence" value="ECO:0007669"/>
    <property type="project" value="TreeGrafter"/>
</dbReference>
<dbReference type="EC" id="2.7.11.1" evidence="1"/>
<accession>A0A0V0YHV2</accession>
<dbReference type="SUPFAM" id="SSF56112">
    <property type="entry name" value="Protein kinase-like (PK-like)"/>
    <property type="match status" value="1"/>
</dbReference>
<dbReference type="AlphaFoldDB" id="A0A0V0YHV2"/>
<dbReference type="GO" id="GO:0072354">
    <property type="term" value="F:histone H3T3 kinase activity"/>
    <property type="evidence" value="ECO:0007669"/>
    <property type="project" value="TreeGrafter"/>
</dbReference>
<dbReference type="GO" id="GO:0000278">
    <property type="term" value="P:mitotic cell cycle"/>
    <property type="evidence" value="ECO:0007669"/>
    <property type="project" value="TreeGrafter"/>
</dbReference>
<evidence type="ECO:0000313" key="13">
    <source>
        <dbReference type="Proteomes" id="UP000054815"/>
    </source>
</evidence>
<evidence type="ECO:0000256" key="2">
    <source>
        <dbReference type="ARBA" id="ARBA00022527"/>
    </source>
</evidence>
<evidence type="ECO:0000256" key="5">
    <source>
        <dbReference type="ARBA" id="ARBA00022777"/>
    </source>
</evidence>
<keyword evidence="2" id="KW-0723">Serine/threonine-protein kinase</keyword>
<dbReference type="PANTHER" id="PTHR24419:SF18">
    <property type="entry name" value="SERINE_THREONINE-PROTEIN KINASE HASPIN"/>
    <property type="match status" value="1"/>
</dbReference>
<name>A0A0V0YHV2_TRIPS</name>
<keyword evidence="6" id="KW-0067">ATP-binding</keyword>
<dbReference type="PANTHER" id="PTHR24419">
    <property type="entry name" value="INTERLEUKIN-1 RECEPTOR-ASSOCIATED KINASE"/>
    <property type="match status" value="1"/>
</dbReference>
<evidence type="ECO:0000259" key="11">
    <source>
        <dbReference type="PROSITE" id="PS50011"/>
    </source>
</evidence>
<dbReference type="Proteomes" id="UP000054815">
    <property type="component" value="Unassembled WGS sequence"/>
</dbReference>
<dbReference type="Pfam" id="PF12330">
    <property type="entry name" value="Haspin_kinase"/>
    <property type="match status" value="1"/>
</dbReference>
<keyword evidence="10" id="KW-0472">Membrane</keyword>
<evidence type="ECO:0000256" key="1">
    <source>
        <dbReference type="ARBA" id="ARBA00012513"/>
    </source>
</evidence>
<dbReference type="InterPro" id="IPR000719">
    <property type="entry name" value="Prot_kinase_dom"/>
</dbReference>
<dbReference type="Gene3D" id="3.30.200.20">
    <property type="entry name" value="Phosphorylase Kinase, domain 1"/>
    <property type="match status" value="1"/>
</dbReference>
<feature type="region of interest" description="Disordered" evidence="9">
    <location>
        <begin position="292"/>
        <end position="311"/>
    </location>
</feature>
<feature type="non-terminal residue" evidence="12">
    <location>
        <position position="1"/>
    </location>
</feature>
<feature type="transmembrane region" description="Helical" evidence="10">
    <location>
        <begin position="6"/>
        <end position="24"/>
    </location>
</feature>
<evidence type="ECO:0000313" key="12">
    <source>
        <dbReference type="EMBL" id="KRX99939.1"/>
    </source>
</evidence>
<comment type="catalytic activity">
    <reaction evidence="8">
        <text>L-seryl-[protein] + ATP = O-phospho-L-seryl-[protein] + ADP + H(+)</text>
        <dbReference type="Rhea" id="RHEA:17989"/>
        <dbReference type="Rhea" id="RHEA-COMP:9863"/>
        <dbReference type="Rhea" id="RHEA-COMP:11604"/>
        <dbReference type="ChEBI" id="CHEBI:15378"/>
        <dbReference type="ChEBI" id="CHEBI:29999"/>
        <dbReference type="ChEBI" id="CHEBI:30616"/>
        <dbReference type="ChEBI" id="CHEBI:83421"/>
        <dbReference type="ChEBI" id="CHEBI:456216"/>
        <dbReference type="EC" id="2.7.11.1"/>
    </reaction>
</comment>
<organism evidence="12 13">
    <name type="scientific">Trichinella pseudospiralis</name>
    <name type="common">Parasitic roundworm</name>
    <dbReference type="NCBI Taxonomy" id="6337"/>
    <lineage>
        <taxon>Eukaryota</taxon>
        <taxon>Metazoa</taxon>
        <taxon>Ecdysozoa</taxon>
        <taxon>Nematoda</taxon>
        <taxon>Enoplea</taxon>
        <taxon>Dorylaimia</taxon>
        <taxon>Trichinellida</taxon>
        <taxon>Trichinellidae</taxon>
        <taxon>Trichinella</taxon>
    </lineage>
</organism>
<dbReference type="GO" id="GO:0005737">
    <property type="term" value="C:cytoplasm"/>
    <property type="evidence" value="ECO:0007669"/>
    <property type="project" value="TreeGrafter"/>
</dbReference>
<evidence type="ECO:0000256" key="8">
    <source>
        <dbReference type="ARBA" id="ARBA00048679"/>
    </source>
</evidence>
<feature type="region of interest" description="Disordered" evidence="9">
    <location>
        <begin position="56"/>
        <end position="84"/>
    </location>
</feature>
<sequence length="830" mass="94806">LPAFLFFVVVFFNFFFSSSDIIMIRKKMPRRKAIVDRSKGTEFKMFDSLFSDSSEAMKPARKKGQGLPKTVKKIPKKQNKLEKASRSRSLDSFFSESMKILMKELSDVEKRFELHIASNQDERMQCKTPVAFGQAQNSQLGMVLESTPNLHGIYRQRMSLSNVNISLISNQSEEQVQDCDAIRETVKLLRNEPTIGKEFMRHIDSTTVLSNPASQFFRTPDIVSNRRLLDLYCSNTPSSIQILPNKARISLAYGRTIELEMDSTAMSADLFPNHISSRSGASLALHVNKSRLAENKRRDHSDESLSISPSRSSHHRLASLKNLFRQTLSFSESFKHSPLHRSDAHHHADNHKKSFFRICKTPSPLSSCNKIHWNKTPSKSIEHCNFIIKEAQEKFSFCRSVSAVGKGMVPPLEVQEKLTTSFGSVSSQTPCSNELLNMPEVSNQNEAPKHWRKIGKLAKHSYLWEGSASVISTSNDFSFSDGSFDSSINALNIILDICQQDRIMHWEEALPLKIAQPVEKIGEGTFADVYSILIDGQMTAWKVVPVEGDSIFNGEPQKTFLNILPEIIIASEVSTLSEKNYYNSMTPNLLKLLKLFLVQGSYPDILFEAWNRYSISPGTLNDRPDIFEDDQLFILFVFQQGGVDLENYNLMNFNQSQSIIDQIILTLGILEKELEFEHRDLHIGNILISPWAHETIVGAILDYVIDDKPVSLQSAGIIVHIIDFTLSRIKKGGNVIFLDLSTDEELFNGVDDYQYDIYRAMRDLTQHRWNQFWPKTNVLWLDYLMDFFLSARYKKRSLGKTQKKLLRSLRKDISKFSSCAELLQWKIEKL</sequence>
<comment type="catalytic activity">
    <reaction evidence="7">
        <text>L-threonyl-[protein] + ATP = O-phospho-L-threonyl-[protein] + ADP + H(+)</text>
        <dbReference type="Rhea" id="RHEA:46608"/>
        <dbReference type="Rhea" id="RHEA-COMP:11060"/>
        <dbReference type="Rhea" id="RHEA-COMP:11605"/>
        <dbReference type="ChEBI" id="CHEBI:15378"/>
        <dbReference type="ChEBI" id="CHEBI:30013"/>
        <dbReference type="ChEBI" id="CHEBI:30616"/>
        <dbReference type="ChEBI" id="CHEBI:61977"/>
        <dbReference type="ChEBI" id="CHEBI:456216"/>
        <dbReference type="EC" id="2.7.11.1"/>
    </reaction>
</comment>
<keyword evidence="3" id="KW-0808">Transferase</keyword>
<dbReference type="Gene3D" id="1.10.510.10">
    <property type="entry name" value="Transferase(Phosphotransferase) domain 1"/>
    <property type="match status" value="1"/>
</dbReference>
<dbReference type="EMBL" id="JYDU01000011">
    <property type="protein sequence ID" value="KRX99939.1"/>
    <property type="molecule type" value="Genomic_DNA"/>
</dbReference>
<evidence type="ECO:0000256" key="10">
    <source>
        <dbReference type="SAM" id="Phobius"/>
    </source>
</evidence>
<keyword evidence="5 12" id="KW-0418">Kinase</keyword>
<dbReference type="InterPro" id="IPR011009">
    <property type="entry name" value="Kinase-like_dom_sf"/>
</dbReference>
<reference evidence="12 13" key="1">
    <citation type="submission" date="2015-01" db="EMBL/GenBank/DDBJ databases">
        <title>Evolution of Trichinella species and genotypes.</title>
        <authorList>
            <person name="Korhonen P.K."/>
            <person name="Edoardo P."/>
            <person name="Giuseppe L.R."/>
            <person name="Gasser R.B."/>
        </authorList>
    </citation>
    <scope>NUCLEOTIDE SEQUENCE [LARGE SCALE GENOMIC DNA]</scope>
    <source>
        <strain evidence="12">ISS141</strain>
    </source>
</reference>
<evidence type="ECO:0000256" key="4">
    <source>
        <dbReference type="ARBA" id="ARBA00022741"/>
    </source>
</evidence>
<dbReference type="GO" id="GO:0005524">
    <property type="term" value="F:ATP binding"/>
    <property type="evidence" value="ECO:0007669"/>
    <property type="project" value="UniProtKB-KW"/>
</dbReference>
<protein>
    <recommendedName>
        <fullName evidence="1">non-specific serine/threonine protein kinase</fullName>
        <ecNumber evidence="1">2.7.11.1</ecNumber>
    </recommendedName>
</protein>
<evidence type="ECO:0000256" key="3">
    <source>
        <dbReference type="ARBA" id="ARBA00022679"/>
    </source>
</evidence>
<evidence type="ECO:0000256" key="6">
    <source>
        <dbReference type="ARBA" id="ARBA00022840"/>
    </source>
</evidence>
<keyword evidence="10" id="KW-1133">Transmembrane helix</keyword>
<keyword evidence="10" id="KW-0812">Transmembrane</keyword>